<evidence type="ECO:0000313" key="3">
    <source>
        <dbReference type="Proteomes" id="UP000326505"/>
    </source>
</evidence>
<dbReference type="Proteomes" id="UP000326505">
    <property type="component" value="Chromosome"/>
</dbReference>
<dbReference type="AlphaFoldDB" id="A0A5P2X176"/>
<reference evidence="1 4" key="2">
    <citation type="submission" date="2020-08" db="EMBL/GenBank/DDBJ databases">
        <title>Genomic Encyclopedia of Type Strains, Phase III (KMG-III): the genomes of soil and plant-associated and newly described type strains.</title>
        <authorList>
            <person name="Whitman W."/>
        </authorList>
    </citation>
    <scope>NUCLEOTIDE SEQUENCE [LARGE SCALE GENOMIC DNA]</scope>
    <source>
        <strain evidence="1 4">CECT 3146</strain>
    </source>
</reference>
<dbReference type="Gene3D" id="1.10.600.10">
    <property type="entry name" value="Farnesyl Diphosphate Synthase"/>
    <property type="match status" value="1"/>
</dbReference>
<proteinExistence type="predicted"/>
<evidence type="ECO:0000313" key="4">
    <source>
        <dbReference type="Proteomes" id="UP000549009"/>
    </source>
</evidence>
<dbReference type="EMBL" id="CP023690">
    <property type="protein sequence ID" value="QEV58181.1"/>
    <property type="molecule type" value="Genomic_DNA"/>
</dbReference>
<accession>A0A5P2X176</accession>
<protein>
    <recommendedName>
        <fullName evidence="5">Terpene synthase</fullName>
    </recommendedName>
</protein>
<evidence type="ECO:0008006" key="5">
    <source>
        <dbReference type="Google" id="ProtNLM"/>
    </source>
</evidence>
<evidence type="ECO:0000313" key="2">
    <source>
        <dbReference type="EMBL" id="QEV58181.1"/>
    </source>
</evidence>
<dbReference type="Proteomes" id="UP000549009">
    <property type="component" value="Unassembled WGS sequence"/>
</dbReference>
<dbReference type="SUPFAM" id="SSF48576">
    <property type="entry name" value="Terpenoid synthases"/>
    <property type="match status" value="1"/>
</dbReference>
<sequence length="350" mass="39564">MGRVFSREEVPQGVLLRSPYPMRVSPHYGEIRRDWHQWFLSTDRFPTAERQRQVMAADYPRLGAAAWPVCDRRRLWDITTIIALDIEGDDDFDANRPGFGDADRRRGLLSGLAAGFDSGFAERAAQAEPRWGPLFAHVWKSLSAYVPPPLLRRLAEDHLRYLEGCARVDDHLAAHGEFTDIDDYMAIRYYSLGQRMDHRYTEISLGIDLSDVIEEPPLKAVVDSDMRRTTLSQDVLSLYKDLGPGGDQTENVVTLIARTRRCALPAALATASDMFAAEVRNFDRLTERLARTSLGRRPDVTAFVHGLNDFCAGYMDWTTGSGRYTLRDTCPWWDTPDATADPAQGRLPRG</sequence>
<keyword evidence="4" id="KW-1185">Reference proteome</keyword>
<gene>
    <name evidence="2" type="ORF">CP982_05190</name>
    <name evidence="1" type="ORF">FHS40_000489</name>
</gene>
<dbReference type="OrthoDB" id="9765517at2"/>
<dbReference type="RefSeq" id="WP_150509383.1">
    <property type="nucleotide sequence ID" value="NZ_BMSQ01000003.1"/>
</dbReference>
<dbReference type="KEGG" id="sspb:CP982_05190"/>
<dbReference type="Pfam" id="PF19086">
    <property type="entry name" value="Terpene_syn_C_2"/>
    <property type="match status" value="1"/>
</dbReference>
<evidence type="ECO:0000313" key="1">
    <source>
        <dbReference type="EMBL" id="MBB5101436.1"/>
    </source>
</evidence>
<name>A0A5P2X176_STRST</name>
<dbReference type="EMBL" id="JACHJD010000001">
    <property type="protein sequence ID" value="MBB5101436.1"/>
    <property type="molecule type" value="Genomic_DNA"/>
</dbReference>
<dbReference type="InterPro" id="IPR008949">
    <property type="entry name" value="Isoprenoid_synthase_dom_sf"/>
</dbReference>
<organism evidence="2 3">
    <name type="scientific">Streptomyces spectabilis</name>
    <dbReference type="NCBI Taxonomy" id="68270"/>
    <lineage>
        <taxon>Bacteria</taxon>
        <taxon>Bacillati</taxon>
        <taxon>Actinomycetota</taxon>
        <taxon>Actinomycetes</taxon>
        <taxon>Kitasatosporales</taxon>
        <taxon>Streptomycetaceae</taxon>
        <taxon>Streptomyces</taxon>
    </lineage>
</organism>
<reference evidence="2 3" key="1">
    <citation type="submission" date="2017-09" db="EMBL/GenBank/DDBJ databases">
        <authorList>
            <person name="Lee N."/>
            <person name="Cho B.-K."/>
        </authorList>
    </citation>
    <scope>NUCLEOTIDE SEQUENCE [LARGE SCALE GENOMIC DNA]</scope>
    <source>
        <strain evidence="2 3">ATCC 27465</strain>
    </source>
</reference>